<name>A0ACA9YEH4_9ASCO</name>
<dbReference type="Proteomes" id="UP001152531">
    <property type="component" value="Unassembled WGS sequence"/>
</dbReference>
<organism evidence="1 2">
    <name type="scientific">[Candida] jaroonii</name>
    <dbReference type="NCBI Taxonomy" id="467808"/>
    <lineage>
        <taxon>Eukaryota</taxon>
        <taxon>Fungi</taxon>
        <taxon>Dikarya</taxon>
        <taxon>Ascomycota</taxon>
        <taxon>Saccharomycotina</taxon>
        <taxon>Pichiomycetes</taxon>
        <taxon>Debaryomycetaceae</taxon>
        <taxon>Yamadazyma</taxon>
    </lineage>
</organism>
<accession>A0ACA9YEH4</accession>
<dbReference type="EMBL" id="CALSDN010000014">
    <property type="protein sequence ID" value="CAH6723314.1"/>
    <property type="molecule type" value="Genomic_DNA"/>
</dbReference>
<evidence type="ECO:0000313" key="1">
    <source>
        <dbReference type="EMBL" id="CAH6723314.1"/>
    </source>
</evidence>
<sequence length="122" mass="14123">MSSDLVEDYRLALKVRNKLSDDLAKGDLQKFSTQINLLDKLVLDIRIKNIQRLKNKRMELFQRNYFDYSSDSDSDSDDSDISSSSSDYYSDTDSDSSDSESEGDEYESICFNIRRLSTIEEE</sequence>
<proteinExistence type="predicted"/>
<gene>
    <name evidence="1" type="ORF">CLIB1444_14S01310</name>
</gene>
<reference evidence="1" key="1">
    <citation type="submission" date="2022-06" db="EMBL/GenBank/DDBJ databases">
        <authorList>
            <person name="Legras J.-L."/>
            <person name="Devillers H."/>
            <person name="Grondin C."/>
        </authorList>
    </citation>
    <scope>NUCLEOTIDE SEQUENCE</scope>
    <source>
        <strain evidence="1">CLIB 1444</strain>
    </source>
</reference>
<protein>
    <submittedName>
        <fullName evidence="1">Uncharacterized protein</fullName>
    </submittedName>
</protein>
<keyword evidence="2" id="KW-1185">Reference proteome</keyword>
<evidence type="ECO:0000313" key="2">
    <source>
        <dbReference type="Proteomes" id="UP001152531"/>
    </source>
</evidence>
<comment type="caution">
    <text evidence="1">The sequence shown here is derived from an EMBL/GenBank/DDBJ whole genome shotgun (WGS) entry which is preliminary data.</text>
</comment>